<dbReference type="GO" id="GO:0015385">
    <property type="term" value="F:sodium:proton antiporter activity"/>
    <property type="evidence" value="ECO:0007669"/>
    <property type="project" value="TreeGrafter"/>
</dbReference>
<evidence type="ECO:0000256" key="6">
    <source>
        <dbReference type="ARBA" id="ARBA00023136"/>
    </source>
</evidence>
<dbReference type="Proteomes" id="UP000297053">
    <property type="component" value="Chromosome"/>
</dbReference>
<dbReference type="KEGG" id="halz:E5139_01565"/>
<dbReference type="InterPro" id="IPR007208">
    <property type="entry name" value="MrpF/PhaF-like"/>
</dbReference>
<dbReference type="PANTHER" id="PTHR34702">
    <property type="entry name" value="NA(+)/H(+) ANTIPORTER SUBUNIT F1"/>
    <property type="match status" value="1"/>
</dbReference>
<dbReference type="GeneID" id="42177584"/>
<dbReference type="RefSeq" id="WP_015763805.1">
    <property type="nucleotide sequence ID" value="NZ_CP039375.1"/>
</dbReference>
<feature type="transmembrane region" description="Helical" evidence="7">
    <location>
        <begin position="61"/>
        <end position="80"/>
    </location>
</feature>
<protein>
    <submittedName>
        <fullName evidence="8">Cation:proton antiporter</fullName>
    </submittedName>
</protein>
<keyword evidence="3" id="KW-1003">Cell membrane</keyword>
<evidence type="ECO:0000256" key="5">
    <source>
        <dbReference type="ARBA" id="ARBA00022989"/>
    </source>
</evidence>
<keyword evidence="2" id="KW-0813">Transport</keyword>
<reference evidence="8 9" key="1">
    <citation type="submission" date="2019-04" db="EMBL/GenBank/DDBJ databases">
        <title>Complete genome sequence of Arthrobacter sp. ZXY-2 associated with effective atrazine degradation and salt adaptation.</title>
        <authorList>
            <person name="Zhao X."/>
        </authorList>
    </citation>
    <scope>NUCLEOTIDE SEQUENCE [LARGE SCALE GENOMIC DNA]</scope>
    <source>
        <strain evidence="9">ZP60</strain>
    </source>
</reference>
<keyword evidence="5 7" id="KW-1133">Transmembrane helix</keyword>
<dbReference type="AlphaFoldDB" id="A0A4D6K8B1"/>
<evidence type="ECO:0000256" key="7">
    <source>
        <dbReference type="SAM" id="Phobius"/>
    </source>
</evidence>
<gene>
    <name evidence="8" type="ORF">E5139_01565</name>
</gene>
<dbReference type="Pfam" id="PF04066">
    <property type="entry name" value="MrpF_PhaF"/>
    <property type="match status" value="1"/>
</dbReference>
<evidence type="ECO:0000313" key="9">
    <source>
        <dbReference type="Proteomes" id="UP000297053"/>
    </source>
</evidence>
<feature type="transmembrane region" description="Helical" evidence="7">
    <location>
        <begin position="36"/>
        <end position="55"/>
    </location>
</feature>
<evidence type="ECO:0000256" key="3">
    <source>
        <dbReference type="ARBA" id="ARBA00022475"/>
    </source>
</evidence>
<keyword evidence="6 7" id="KW-0472">Membrane</keyword>
<comment type="subcellular location">
    <subcellularLocation>
        <location evidence="1">Cell membrane</location>
        <topology evidence="1">Multi-pass membrane protein</topology>
    </subcellularLocation>
</comment>
<dbReference type="GO" id="GO:0005886">
    <property type="term" value="C:plasma membrane"/>
    <property type="evidence" value="ECO:0007669"/>
    <property type="project" value="UniProtKB-SubCell"/>
</dbReference>
<sequence>MIELTTALQGVAALFVCFAVVALYRVYQGPTAHDRVIAVNVVGTNTVIAIALLAGAFDDQLFLDVALVYALLNFLLSIAFSKFNVERGGVL</sequence>
<organism evidence="8 9">
    <name type="scientific">Halomicrobium mukohataei</name>
    <dbReference type="NCBI Taxonomy" id="57705"/>
    <lineage>
        <taxon>Archaea</taxon>
        <taxon>Methanobacteriati</taxon>
        <taxon>Methanobacteriota</taxon>
        <taxon>Stenosarchaea group</taxon>
        <taxon>Halobacteria</taxon>
        <taxon>Halobacteriales</taxon>
        <taxon>Haloarculaceae</taxon>
        <taxon>Halomicrobium</taxon>
    </lineage>
</organism>
<evidence type="ECO:0000313" key="8">
    <source>
        <dbReference type="EMBL" id="QCD64387.1"/>
    </source>
</evidence>
<name>A0A4D6K8B1_9EURY</name>
<dbReference type="PANTHER" id="PTHR34702:SF1">
    <property type="entry name" value="NA(+)_H(+) ANTIPORTER SUBUNIT F"/>
    <property type="match status" value="1"/>
</dbReference>
<dbReference type="EMBL" id="CP039375">
    <property type="protein sequence ID" value="QCD64387.1"/>
    <property type="molecule type" value="Genomic_DNA"/>
</dbReference>
<evidence type="ECO:0000256" key="1">
    <source>
        <dbReference type="ARBA" id="ARBA00004651"/>
    </source>
</evidence>
<proteinExistence type="predicted"/>
<evidence type="ECO:0000256" key="2">
    <source>
        <dbReference type="ARBA" id="ARBA00022448"/>
    </source>
</evidence>
<dbReference type="OMA" id="GPTMQDR"/>
<evidence type="ECO:0000256" key="4">
    <source>
        <dbReference type="ARBA" id="ARBA00022692"/>
    </source>
</evidence>
<reference evidence="8 9" key="2">
    <citation type="submission" date="2019-04" db="EMBL/GenBank/DDBJ databases">
        <authorList>
            <person name="Yang S."/>
            <person name="Wei W."/>
        </authorList>
    </citation>
    <scope>NUCLEOTIDE SEQUENCE [LARGE SCALE GENOMIC DNA]</scope>
    <source>
        <strain evidence="9">ZP60</strain>
    </source>
</reference>
<feature type="transmembrane region" description="Helical" evidence="7">
    <location>
        <begin position="6"/>
        <end position="24"/>
    </location>
</feature>
<accession>A0A4D6K8B1</accession>
<keyword evidence="4 7" id="KW-0812">Transmembrane</keyword>
<dbReference type="NCBIfam" id="NF009244">
    <property type="entry name" value="PRK12599.1-3"/>
    <property type="match status" value="1"/>
</dbReference>